<dbReference type="KEGG" id="lhk:LHK_01308"/>
<accession>C1D758</accession>
<dbReference type="EMBL" id="CP001154">
    <property type="protein sequence ID" value="ACO74298.1"/>
    <property type="molecule type" value="Genomic_DNA"/>
</dbReference>
<sequence>MIIRPILVLPVAKGAHLNPVGRLSKILSDPAGWRQFHSASPLVCTLRLAALPVLHRICRRQPFLFAPPCAVADS</sequence>
<keyword evidence="2" id="KW-1185">Reference proteome</keyword>
<name>C1D758_LARHH</name>
<proteinExistence type="predicted"/>
<protein>
    <submittedName>
        <fullName evidence="1">Uncharacterized protein</fullName>
    </submittedName>
</protein>
<evidence type="ECO:0000313" key="1">
    <source>
        <dbReference type="EMBL" id="ACO74298.1"/>
    </source>
</evidence>
<dbReference type="STRING" id="557598.LHK_01308"/>
<dbReference type="HOGENOM" id="CLU_2683297_0_0_4"/>
<dbReference type="AlphaFoldDB" id="C1D758"/>
<reference evidence="1 2" key="1">
    <citation type="journal article" date="2009" name="PLoS Genet.">
        <title>The complete genome and proteome of Laribacter hongkongensis reveal potential mechanisms for adaptations to different temperatures and habitats.</title>
        <authorList>
            <person name="Woo P.C."/>
            <person name="Lau S.K."/>
            <person name="Tse H."/>
            <person name="Teng J.L."/>
            <person name="Curreem S.O."/>
            <person name="Tsang A.K."/>
            <person name="Fan R.Y."/>
            <person name="Wong G.K."/>
            <person name="Huang Y."/>
            <person name="Loman N.J."/>
            <person name="Snyder L.A."/>
            <person name="Cai J.J."/>
            <person name="Huang J.D."/>
            <person name="Mak W."/>
            <person name="Pallen M.J."/>
            <person name="Lok S."/>
            <person name="Yuen K.Y."/>
        </authorList>
    </citation>
    <scope>NUCLEOTIDE SEQUENCE [LARGE SCALE GENOMIC DNA]</scope>
    <source>
        <strain evidence="1 2">HLHK9</strain>
    </source>
</reference>
<organism evidence="1 2">
    <name type="scientific">Laribacter hongkongensis (strain HLHK9)</name>
    <dbReference type="NCBI Taxonomy" id="557598"/>
    <lineage>
        <taxon>Bacteria</taxon>
        <taxon>Pseudomonadati</taxon>
        <taxon>Pseudomonadota</taxon>
        <taxon>Betaproteobacteria</taxon>
        <taxon>Neisseriales</taxon>
        <taxon>Aquaspirillaceae</taxon>
        <taxon>Laribacter</taxon>
    </lineage>
</organism>
<dbReference type="Proteomes" id="UP000002010">
    <property type="component" value="Chromosome"/>
</dbReference>
<gene>
    <name evidence="1" type="ordered locus">LHK_01308</name>
</gene>
<evidence type="ECO:0000313" key="2">
    <source>
        <dbReference type="Proteomes" id="UP000002010"/>
    </source>
</evidence>